<dbReference type="InterPro" id="IPR000073">
    <property type="entry name" value="AB_hydrolase_1"/>
</dbReference>
<feature type="domain" description="AB hydrolase-1" evidence="1">
    <location>
        <begin position="62"/>
        <end position="315"/>
    </location>
</feature>
<comment type="caution">
    <text evidence="2">The sequence shown here is derived from an EMBL/GenBank/DDBJ whole genome shotgun (WGS) entry which is preliminary data.</text>
</comment>
<dbReference type="NCBIfam" id="NF005757">
    <property type="entry name" value="PRK07581.1"/>
    <property type="match status" value="1"/>
</dbReference>
<name>A0ABV2AWI3_9GAMM</name>
<evidence type="ECO:0000313" key="2">
    <source>
        <dbReference type="EMBL" id="MES1928004.1"/>
    </source>
</evidence>
<proteinExistence type="predicted"/>
<dbReference type="PIRSF" id="PIRSF000443">
    <property type="entry name" value="Homoser_Ac_trans"/>
    <property type="match status" value="1"/>
</dbReference>
<gene>
    <name evidence="2" type="ORF">SADO_02075</name>
</gene>
<dbReference type="InterPro" id="IPR029058">
    <property type="entry name" value="AB_hydrolase_fold"/>
</dbReference>
<dbReference type="Pfam" id="PF00561">
    <property type="entry name" value="Abhydrolase_1"/>
    <property type="match status" value="1"/>
</dbReference>
<dbReference type="InterPro" id="IPR008220">
    <property type="entry name" value="HAT_MetX-like"/>
</dbReference>
<evidence type="ECO:0000313" key="3">
    <source>
        <dbReference type="Proteomes" id="UP001460888"/>
    </source>
</evidence>
<keyword evidence="3" id="KW-1185">Reference proteome</keyword>
<dbReference type="PANTHER" id="PTHR32268">
    <property type="entry name" value="HOMOSERINE O-ACETYLTRANSFERASE"/>
    <property type="match status" value="1"/>
</dbReference>
<dbReference type="SUPFAM" id="SSF53474">
    <property type="entry name" value="alpha/beta-Hydrolases"/>
    <property type="match status" value="1"/>
</dbReference>
<sequence>MNEEQWVEDYFELGDFTLDSGTVLQDARIAYLAKGPLNTKRDNLVVLPTHYGGAMASNRTWVEHPGSPLAAGDYCVVAPALFGNGESTSPSNAAPPQRGAEFPSVTLADNVRAQQQLITSRFEEAAPRLVAGWSMGGMQALQWAALYPQHVDAILAVCATAHCYPHNALFLDGVKAALETDPALARGETPTRGLRAFAHVYAGWAYSQRFFRDGLYRALGFESIAALLAHWETDHLAQNAHDLLAMLDTWQQADIAAMPRFAGDTAQALATIRARTILIPSRTDLYFMAEDACNDAAQIPGAECRVLESDWGHCAGGPGREPASMAAIFEAMRALLAPAR</sequence>
<dbReference type="PANTHER" id="PTHR32268:SF15">
    <property type="entry name" value="HOMOSERINE ACETYLTRANSFERASE FAMILY PROTEIN (AFU_ORTHOLOGUE AFUA_1G15350)"/>
    <property type="match status" value="1"/>
</dbReference>
<dbReference type="RefSeq" id="WP_353108810.1">
    <property type="nucleotide sequence ID" value="NZ_APND01000001.1"/>
</dbReference>
<evidence type="ECO:0000259" key="1">
    <source>
        <dbReference type="Pfam" id="PF00561"/>
    </source>
</evidence>
<organism evidence="2 3">
    <name type="scientific">Salinisphaera dokdonensis CL-ES53</name>
    <dbReference type="NCBI Taxonomy" id="1304272"/>
    <lineage>
        <taxon>Bacteria</taxon>
        <taxon>Pseudomonadati</taxon>
        <taxon>Pseudomonadota</taxon>
        <taxon>Gammaproteobacteria</taxon>
        <taxon>Salinisphaerales</taxon>
        <taxon>Salinisphaeraceae</taxon>
        <taxon>Salinisphaera</taxon>
    </lineage>
</organism>
<reference evidence="2 3" key="1">
    <citation type="submission" date="2013-03" db="EMBL/GenBank/DDBJ databases">
        <title>Salinisphaera dokdonensis CL-ES53 Genome Sequencing.</title>
        <authorList>
            <person name="Li C."/>
            <person name="Lai Q."/>
            <person name="Shao Z."/>
        </authorList>
    </citation>
    <scope>NUCLEOTIDE SEQUENCE [LARGE SCALE GENOMIC DNA]</scope>
    <source>
        <strain evidence="2 3">CL-ES53</strain>
    </source>
</reference>
<dbReference type="Gene3D" id="3.40.50.1820">
    <property type="entry name" value="alpha/beta hydrolase"/>
    <property type="match status" value="1"/>
</dbReference>
<accession>A0ABV2AWI3</accession>
<protein>
    <submittedName>
        <fullName evidence="2">Homoserine O-acetyltransferase</fullName>
    </submittedName>
</protein>
<dbReference type="EMBL" id="APND01000001">
    <property type="protein sequence ID" value="MES1928004.1"/>
    <property type="molecule type" value="Genomic_DNA"/>
</dbReference>
<dbReference type="Proteomes" id="UP001460888">
    <property type="component" value="Unassembled WGS sequence"/>
</dbReference>